<evidence type="ECO:0000313" key="2">
    <source>
        <dbReference type="Proteomes" id="UP000238045"/>
    </source>
</evidence>
<dbReference type="SUPFAM" id="SSF55874">
    <property type="entry name" value="ATPase domain of HSP90 chaperone/DNA topoisomerase II/histidine kinase"/>
    <property type="match status" value="1"/>
</dbReference>
<protein>
    <submittedName>
        <fullName evidence="1">Uncharacterized protein</fullName>
    </submittedName>
</protein>
<dbReference type="Proteomes" id="UP000238045">
    <property type="component" value="Unassembled WGS sequence"/>
</dbReference>
<organism evidence="1 2">
    <name type="scientific">Pseudomonas poae</name>
    <dbReference type="NCBI Taxonomy" id="200451"/>
    <lineage>
        <taxon>Bacteria</taxon>
        <taxon>Pseudomonadati</taxon>
        <taxon>Pseudomonadota</taxon>
        <taxon>Gammaproteobacteria</taxon>
        <taxon>Pseudomonadales</taxon>
        <taxon>Pseudomonadaceae</taxon>
        <taxon>Pseudomonas</taxon>
    </lineage>
</organism>
<gene>
    <name evidence="1" type="ORF">CQZ99_18105</name>
</gene>
<evidence type="ECO:0000313" key="1">
    <source>
        <dbReference type="EMBL" id="PRC15422.1"/>
    </source>
</evidence>
<accession>A0A2S9EJD4</accession>
<dbReference type="AlphaFoldDB" id="A0A2S9EJD4"/>
<dbReference type="EMBL" id="PCQL01000019">
    <property type="protein sequence ID" value="PRC15422.1"/>
    <property type="molecule type" value="Genomic_DNA"/>
</dbReference>
<dbReference type="InterPro" id="IPR036890">
    <property type="entry name" value="HATPase_C_sf"/>
</dbReference>
<keyword evidence="2" id="KW-1185">Reference proteome</keyword>
<reference evidence="1 2" key="1">
    <citation type="submission" date="2017-09" db="EMBL/GenBank/DDBJ databases">
        <title>Genomic, metabolic, and phenotypic characteristics of bacterial isolates from the natural microbiome of the model nematode Caenorhabditis elegans.</title>
        <authorList>
            <person name="Zimmermann J."/>
            <person name="Obeng N."/>
            <person name="Yang W."/>
            <person name="Obeng O."/>
            <person name="Kissoyan K."/>
            <person name="Pees B."/>
            <person name="Dirksen P."/>
            <person name="Hoppner M."/>
            <person name="Franke A."/>
            <person name="Rosenstiel P."/>
            <person name="Leippe M."/>
            <person name="Dierking K."/>
            <person name="Kaleta C."/>
            <person name="Schulenburg H."/>
        </authorList>
    </citation>
    <scope>NUCLEOTIDE SEQUENCE [LARGE SCALE GENOMIC DNA]</scope>
    <source>
        <strain evidence="1 2">MYb117</strain>
    </source>
</reference>
<proteinExistence type="predicted"/>
<sequence length="69" mass="7357">MTFFLISRSTFAALEHANNSYWSRAGCGLGLSIVQAIAARTGARVELAFSDPVRQRGLCVCVCIPAPAL</sequence>
<comment type="caution">
    <text evidence="1">The sequence shown here is derived from an EMBL/GenBank/DDBJ whole genome shotgun (WGS) entry which is preliminary data.</text>
</comment>
<name>A0A2S9EJD4_9PSED</name>